<sequence>MGMFSAFNINATGMTAERYRMDVISENVANANTTRTADGTPYRRKVVAFTEKNMGASFSHVLGHEAHKHALSGTNANVSHTHNFVHTHTGQGYTGTGVKVSGLYEDHTTEMNMVYDPSHPDADENGYVTYPNVNIITEMTNMIDASRAYEANSTAFNASKAIVQKGLEIGQL</sequence>
<dbReference type="Proteomes" id="UP000236311">
    <property type="component" value="Unassembled WGS sequence"/>
</dbReference>
<dbReference type="RefSeq" id="WP_103240343.1">
    <property type="nucleotide sequence ID" value="NZ_CANRXC010000037.1"/>
</dbReference>
<dbReference type="AlphaFoldDB" id="A0A2K4ZIH5"/>
<dbReference type="PANTHER" id="PTHR30435">
    <property type="entry name" value="FLAGELLAR PROTEIN"/>
    <property type="match status" value="1"/>
</dbReference>
<dbReference type="InterPro" id="IPR006299">
    <property type="entry name" value="FlgC"/>
</dbReference>
<evidence type="ECO:0000256" key="6">
    <source>
        <dbReference type="RuleBase" id="RU362062"/>
    </source>
</evidence>
<reference evidence="9 10" key="1">
    <citation type="submission" date="2018-01" db="EMBL/GenBank/DDBJ databases">
        <authorList>
            <person name="Gaut B.S."/>
            <person name="Morton B.R."/>
            <person name="Clegg M.T."/>
            <person name="Duvall M.R."/>
        </authorList>
    </citation>
    <scope>NUCLEOTIDE SEQUENCE [LARGE SCALE GENOMIC DNA]</scope>
    <source>
        <strain evidence="9">GP69</strain>
    </source>
</reference>
<dbReference type="InterPro" id="IPR010930">
    <property type="entry name" value="Flg_bb/hook_C_dom"/>
</dbReference>
<dbReference type="NCBIfam" id="TIGR01395">
    <property type="entry name" value="FlgC"/>
    <property type="match status" value="1"/>
</dbReference>
<comment type="similarity">
    <text evidence="2">Belongs to the flagella basal body rod proteins family.</text>
</comment>
<comment type="subcellular location">
    <subcellularLocation>
        <location evidence="1 6">Bacterial flagellum basal body</location>
    </subcellularLocation>
</comment>
<evidence type="ECO:0000313" key="9">
    <source>
        <dbReference type="EMBL" id="SOY30283.1"/>
    </source>
</evidence>
<evidence type="ECO:0000256" key="3">
    <source>
        <dbReference type="ARBA" id="ARBA00017941"/>
    </source>
</evidence>
<gene>
    <name evidence="9" type="primary">flgC</name>
    <name evidence="9" type="ORF">AMURIS_03010</name>
</gene>
<feature type="domain" description="Flagellar basal-body/hook protein C-terminal" evidence="8">
    <location>
        <begin position="125"/>
        <end position="167"/>
    </location>
</feature>
<dbReference type="OrthoDB" id="9794148at2"/>
<dbReference type="GO" id="GO:0030694">
    <property type="term" value="C:bacterial-type flagellum basal body, rod"/>
    <property type="evidence" value="ECO:0007669"/>
    <property type="project" value="UniProtKB-UniRule"/>
</dbReference>
<accession>A0A2K4ZIH5</accession>
<evidence type="ECO:0000313" key="10">
    <source>
        <dbReference type="Proteomes" id="UP000236311"/>
    </source>
</evidence>
<feature type="domain" description="Flagellar basal body rod protein N-terminal" evidence="7">
    <location>
        <begin position="8"/>
        <end position="35"/>
    </location>
</feature>
<evidence type="ECO:0000256" key="2">
    <source>
        <dbReference type="ARBA" id="ARBA00009677"/>
    </source>
</evidence>
<evidence type="ECO:0000256" key="5">
    <source>
        <dbReference type="ARBA" id="ARBA00025933"/>
    </source>
</evidence>
<evidence type="ECO:0000256" key="4">
    <source>
        <dbReference type="ARBA" id="ARBA00023143"/>
    </source>
</evidence>
<dbReference type="InterPro" id="IPR019776">
    <property type="entry name" value="Flagellar_basal_body_rod_CS"/>
</dbReference>
<keyword evidence="9" id="KW-0282">Flagellum</keyword>
<keyword evidence="9" id="KW-0969">Cilium</keyword>
<keyword evidence="4 6" id="KW-0975">Bacterial flagellum</keyword>
<evidence type="ECO:0000259" key="8">
    <source>
        <dbReference type="Pfam" id="PF06429"/>
    </source>
</evidence>
<dbReference type="Pfam" id="PF06429">
    <property type="entry name" value="Flg_bbr_C"/>
    <property type="match status" value="1"/>
</dbReference>
<dbReference type="EMBL" id="OFSM01000015">
    <property type="protein sequence ID" value="SOY30283.1"/>
    <property type="molecule type" value="Genomic_DNA"/>
</dbReference>
<organism evidence="9 10">
    <name type="scientific">Acetatifactor muris</name>
    <dbReference type="NCBI Taxonomy" id="879566"/>
    <lineage>
        <taxon>Bacteria</taxon>
        <taxon>Bacillati</taxon>
        <taxon>Bacillota</taxon>
        <taxon>Clostridia</taxon>
        <taxon>Lachnospirales</taxon>
        <taxon>Lachnospiraceae</taxon>
        <taxon>Acetatifactor</taxon>
    </lineage>
</organism>
<evidence type="ECO:0000259" key="7">
    <source>
        <dbReference type="Pfam" id="PF00460"/>
    </source>
</evidence>
<dbReference type="GO" id="GO:0071978">
    <property type="term" value="P:bacterial-type flagellum-dependent swarming motility"/>
    <property type="evidence" value="ECO:0007669"/>
    <property type="project" value="TreeGrafter"/>
</dbReference>
<comment type="subunit">
    <text evidence="5 6">The basal body constitutes a major portion of the flagellar organelle and consists of four rings (L,P,S, and M) mounted on a central rod. The rod consists of about 26 subunits of FlgG in the distal portion, and FlgB, FlgC and FlgF are thought to build up the proximal portion of the rod with about 6 subunits each.</text>
</comment>
<protein>
    <recommendedName>
        <fullName evidence="3 6">Flagellar basal-body rod protein FlgC</fullName>
    </recommendedName>
</protein>
<dbReference type="InterPro" id="IPR001444">
    <property type="entry name" value="Flag_bb_rod_N"/>
</dbReference>
<name>A0A2K4ZIH5_9FIRM</name>
<keyword evidence="9" id="KW-0966">Cell projection</keyword>
<dbReference type="PROSITE" id="PS00588">
    <property type="entry name" value="FLAGELLA_BB_ROD"/>
    <property type="match status" value="1"/>
</dbReference>
<dbReference type="PANTHER" id="PTHR30435:SF2">
    <property type="entry name" value="FLAGELLAR BASAL-BODY ROD PROTEIN FLGC"/>
    <property type="match status" value="1"/>
</dbReference>
<keyword evidence="10" id="KW-1185">Reference proteome</keyword>
<dbReference type="Pfam" id="PF00460">
    <property type="entry name" value="Flg_bb_rod"/>
    <property type="match status" value="1"/>
</dbReference>
<proteinExistence type="inferred from homology"/>
<evidence type="ECO:0000256" key="1">
    <source>
        <dbReference type="ARBA" id="ARBA00004117"/>
    </source>
</evidence>